<keyword evidence="3" id="KW-1185">Reference proteome</keyword>
<gene>
    <name evidence="2" type="ORF">GCM10022423_07560</name>
</gene>
<proteinExistence type="predicted"/>
<keyword evidence="1" id="KW-1133">Transmembrane helix</keyword>
<evidence type="ECO:0000313" key="3">
    <source>
        <dbReference type="Proteomes" id="UP001500748"/>
    </source>
</evidence>
<organism evidence="2 3">
    <name type="scientific">Flavobacterium ginsengiterrae</name>
    <dbReference type="NCBI Taxonomy" id="871695"/>
    <lineage>
        <taxon>Bacteria</taxon>
        <taxon>Pseudomonadati</taxon>
        <taxon>Bacteroidota</taxon>
        <taxon>Flavobacteriia</taxon>
        <taxon>Flavobacteriales</taxon>
        <taxon>Flavobacteriaceae</taxon>
        <taxon>Flavobacterium</taxon>
    </lineage>
</organism>
<dbReference type="Proteomes" id="UP001500748">
    <property type="component" value="Unassembled WGS sequence"/>
</dbReference>
<feature type="transmembrane region" description="Helical" evidence="1">
    <location>
        <begin position="162"/>
        <end position="180"/>
    </location>
</feature>
<evidence type="ECO:0008006" key="4">
    <source>
        <dbReference type="Google" id="ProtNLM"/>
    </source>
</evidence>
<protein>
    <recommendedName>
        <fullName evidence="4">ABC-type transport system involved in multi-copper enzyme maturation permease subunit</fullName>
    </recommendedName>
</protein>
<accession>A0ABP7G9D7</accession>
<feature type="transmembrane region" description="Helical" evidence="1">
    <location>
        <begin position="12"/>
        <end position="30"/>
    </location>
</feature>
<dbReference type="RefSeq" id="WP_345140470.1">
    <property type="nucleotide sequence ID" value="NZ_BAABDU010000003.1"/>
</dbReference>
<sequence length="425" mass="49882">MDKKTRFFKTVLLVQFIPALLLGVLILMNFRSQKILKIRGLHPYEFNYGHIAPLLFFGIALLIGILTLFFKPQETENVEEDTQKIIRQKNFWKFAFYSNIFFLTIIAVFSIAIYFKKPIVVQEVVFFYSLVFSRLLLVVILSLLLGAFLLTTGIYWKTNKTMGVIVFFFGFFIALAAFAYEVAFVDEFMSASLRYDYYKDLKKSTPNEVEETGDYEDGYDNNDYTYKEHESKLIASWKSLIQDWGGLEGKYDFYDVRILFNRSMEDHITINDYYYLVQEIDDSREKNPEGLYSSFENYRSAFFNLISPETYRMANFDKIVEGLLLTYDDIGSDDQKLEEIYNAMNVSNDAPGPTMEGYYAQFENNFSLSTIQKLQDYKLTNGDGFKDSDLMWFYSFWARRNNEGTAKDVAIILNEIKEYYNKIQE</sequence>
<evidence type="ECO:0000313" key="2">
    <source>
        <dbReference type="EMBL" id="GAA3759207.1"/>
    </source>
</evidence>
<comment type="caution">
    <text evidence="2">The sequence shown here is derived from an EMBL/GenBank/DDBJ whole genome shotgun (WGS) entry which is preliminary data.</text>
</comment>
<feature type="transmembrane region" description="Helical" evidence="1">
    <location>
        <begin position="50"/>
        <end position="70"/>
    </location>
</feature>
<keyword evidence="1" id="KW-0472">Membrane</keyword>
<dbReference type="EMBL" id="BAABDU010000003">
    <property type="protein sequence ID" value="GAA3759207.1"/>
    <property type="molecule type" value="Genomic_DNA"/>
</dbReference>
<reference evidence="3" key="1">
    <citation type="journal article" date="2019" name="Int. J. Syst. Evol. Microbiol.">
        <title>The Global Catalogue of Microorganisms (GCM) 10K type strain sequencing project: providing services to taxonomists for standard genome sequencing and annotation.</title>
        <authorList>
            <consortium name="The Broad Institute Genomics Platform"/>
            <consortium name="The Broad Institute Genome Sequencing Center for Infectious Disease"/>
            <person name="Wu L."/>
            <person name="Ma J."/>
        </authorList>
    </citation>
    <scope>NUCLEOTIDE SEQUENCE [LARGE SCALE GENOMIC DNA]</scope>
    <source>
        <strain evidence="3">JCM 17337</strain>
    </source>
</reference>
<feature type="transmembrane region" description="Helical" evidence="1">
    <location>
        <begin position="91"/>
        <end position="115"/>
    </location>
</feature>
<name>A0ABP7G9D7_9FLAO</name>
<keyword evidence="1" id="KW-0812">Transmembrane</keyword>
<evidence type="ECO:0000256" key="1">
    <source>
        <dbReference type="SAM" id="Phobius"/>
    </source>
</evidence>
<feature type="transmembrane region" description="Helical" evidence="1">
    <location>
        <begin position="127"/>
        <end position="150"/>
    </location>
</feature>